<sequence>MAWDVWLAYFFAAWAIALSPGSGAVLSMSHGLSYGVRRTTVTILGLQVGLLFVLVVAGAGLGALLVASETAFTAVKVVGALYLIWLGVQQWRDTGTVAGAVQVAPMSARRRFLAGMLTNATNPKGIVFMVAVLPQFIDPARPLLAQLAILAVTTCSVDLVVMHGYAALAANMQRWLRGPRVARWQNRFFGGVLMVMGALLFFVRRQPH</sequence>
<keyword evidence="6 7" id="KW-0472">Membrane</keyword>
<comment type="similarity">
    <text evidence="2">Belongs to the Rht family.</text>
</comment>
<dbReference type="EMBL" id="SLXF01000001">
    <property type="protein sequence ID" value="TCP09645.1"/>
    <property type="molecule type" value="Genomic_DNA"/>
</dbReference>
<dbReference type="EMBL" id="PSNY01000014">
    <property type="protein sequence ID" value="PPE69196.1"/>
    <property type="molecule type" value="Genomic_DNA"/>
</dbReference>
<dbReference type="PIRSF" id="PIRSF006324">
    <property type="entry name" value="LeuE"/>
    <property type="match status" value="1"/>
</dbReference>
<keyword evidence="3" id="KW-1003">Cell membrane</keyword>
<dbReference type="Pfam" id="PF01810">
    <property type="entry name" value="LysE"/>
    <property type="match status" value="1"/>
</dbReference>
<dbReference type="RefSeq" id="WP_104358150.1">
    <property type="nucleotide sequence ID" value="NZ_CP064338.1"/>
</dbReference>
<evidence type="ECO:0000256" key="5">
    <source>
        <dbReference type="ARBA" id="ARBA00022989"/>
    </source>
</evidence>
<evidence type="ECO:0000256" key="2">
    <source>
        <dbReference type="ARBA" id="ARBA00007928"/>
    </source>
</evidence>
<feature type="transmembrane region" description="Helical" evidence="7">
    <location>
        <begin position="41"/>
        <end position="65"/>
    </location>
</feature>
<gene>
    <name evidence="8" type="ORF">C1702_13050</name>
    <name evidence="9" type="ORF">EV676_101219</name>
</gene>
<proteinExistence type="inferred from homology"/>
<dbReference type="PANTHER" id="PTHR30086">
    <property type="entry name" value="ARGININE EXPORTER PROTEIN ARGO"/>
    <property type="match status" value="1"/>
</dbReference>
<dbReference type="Proteomes" id="UP000239406">
    <property type="component" value="Unassembled WGS sequence"/>
</dbReference>
<evidence type="ECO:0000313" key="11">
    <source>
        <dbReference type="Proteomes" id="UP000294772"/>
    </source>
</evidence>
<feature type="transmembrane region" description="Helical" evidence="7">
    <location>
        <begin position="71"/>
        <end position="91"/>
    </location>
</feature>
<organism evidence="8 10">
    <name type="scientific">Caldimonas thermodepolymerans</name>
    <dbReference type="NCBI Taxonomy" id="215580"/>
    <lineage>
        <taxon>Bacteria</taxon>
        <taxon>Pseudomonadati</taxon>
        <taxon>Pseudomonadota</taxon>
        <taxon>Betaproteobacteria</taxon>
        <taxon>Burkholderiales</taxon>
        <taxon>Sphaerotilaceae</taxon>
        <taxon>Caldimonas</taxon>
    </lineage>
</organism>
<reference evidence="8 10" key="1">
    <citation type="submission" date="2018-02" db="EMBL/GenBank/DDBJ databases">
        <title>Reclassifiation of [Polyangium] brachysporum DSM 7029 as Guopingzhaonella breviflexa gen. nov., sp. nov., a member of the family Comamonadaceae.</title>
        <authorList>
            <person name="Tang B."/>
        </authorList>
    </citation>
    <scope>NUCLEOTIDE SEQUENCE [LARGE SCALE GENOMIC DNA]</scope>
    <source>
        <strain evidence="8 10">DSM 15344</strain>
    </source>
</reference>
<keyword evidence="5 7" id="KW-1133">Transmembrane helix</keyword>
<dbReference type="GO" id="GO:0005886">
    <property type="term" value="C:plasma membrane"/>
    <property type="evidence" value="ECO:0007669"/>
    <property type="project" value="UniProtKB-SubCell"/>
</dbReference>
<evidence type="ECO:0000256" key="4">
    <source>
        <dbReference type="ARBA" id="ARBA00022692"/>
    </source>
</evidence>
<feature type="transmembrane region" description="Helical" evidence="7">
    <location>
        <begin position="143"/>
        <end position="168"/>
    </location>
</feature>
<feature type="transmembrane region" description="Helical" evidence="7">
    <location>
        <begin position="188"/>
        <end position="204"/>
    </location>
</feature>
<dbReference type="InterPro" id="IPR001123">
    <property type="entry name" value="LeuE-type"/>
</dbReference>
<accession>A0A2S5T2L5</accession>
<reference evidence="9 11" key="2">
    <citation type="submission" date="2019-03" db="EMBL/GenBank/DDBJ databases">
        <title>Genomic Encyclopedia of Type Strains, Phase IV (KMG-IV): sequencing the most valuable type-strain genomes for metagenomic binning, comparative biology and taxonomic classification.</title>
        <authorList>
            <person name="Goeker M."/>
        </authorList>
    </citation>
    <scope>NUCLEOTIDE SEQUENCE [LARGE SCALE GENOMIC DNA]</scope>
    <source>
        <strain evidence="9 11">DSM 15264</strain>
    </source>
</reference>
<dbReference type="AlphaFoldDB" id="A0A2S5T2L5"/>
<dbReference type="NCBIfam" id="NF007812">
    <property type="entry name" value="PRK10520.1"/>
    <property type="match status" value="1"/>
</dbReference>
<feature type="transmembrane region" description="Helical" evidence="7">
    <location>
        <begin position="6"/>
        <end position="29"/>
    </location>
</feature>
<evidence type="ECO:0000313" key="8">
    <source>
        <dbReference type="EMBL" id="PPE69196.1"/>
    </source>
</evidence>
<dbReference type="GO" id="GO:0042970">
    <property type="term" value="F:homoserine transmembrane transporter activity"/>
    <property type="evidence" value="ECO:0007669"/>
    <property type="project" value="TreeGrafter"/>
</dbReference>
<dbReference type="Proteomes" id="UP000294772">
    <property type="component" value="Unassembled WGS sequence"/>
</dbReference>
<comment type="subcellular location">
    <subcellularLocation>
        <location evidence="1">Cell membrane</location>
        <topology evidence="1">Multi-pass membrane protein</topology>
    </subcellularLocation>
</comment>
<name>A0A2S5T2L5_9BURK</name>
<evidence type="ECO:0000256" key="1">
    <source>
        <dbReference type="ARBA" id="ARBA00004651"/>
    </source>
</evidence>
<protein>
    <submittedName>
        <fullName evidence="8">Homoserine/homoserine lactone efflux protein</fullName>
    </submittedName>
</protein>
<evidence type="ECO:0000256" key="7">
    <source>
        <dbReference type="SAM" id="Phobius"/>
    </source>
</evidence>
<keyword evidence="4 7" id="KW-0812">Transmembrane</keyword>
<dbReference type="OrthoDB" id="9804822at2"/>
<evidence type="ECO:0000256" key="6">
    <source>
        <dbReference type="ARBA" id="ARBA00023136"/>
    </source>
</evidence>
<evidence type="ECO:0000313" key="10">
    <source>
        <dbReference type="Proteomes" id="UP000239406"/>
    </source>
</evidence>
<evidence type="ECO:0000256" key="3">
    <source>
        <dbReference type="ARBA" id="ARBA00022475"/>
    </source>
</evidence>
<feature type="transmembrane region" description="Helical" evidence="7">
    <location>
        <begin position="112"/>
        <end position="137"/>
    </location>
</feature>
<dbReference type="PANTHER" id="PTHR30086:SF14">
    <property type="entry name" value="HOMOSERINE_HOMOSERINE LACTONE EFFLUX PROTEIN"/>
    <property type="match status" value="1"/>
</dbReference>
<keyword evidence="10" id="KW-1185">Reference proteome</keyword>
<comment type="caution">
    <text evidence="8">The sequence shown here is derived from an EMBL/GenBank/DDBJ whole genome shotgun (WGS) entry which is preliminary data.</text>
</comment>
<evidence type="ECO:0000313" key="9">
    <source>
        <dbReference type="EMBL" id="TCP09645.1"/>
    </source>
</evidence>